<feature type="compositionally biased region" description="Polar residues" evidence="1">
    <location>
        <begin position="52"/>
        <end position="63"/>
    </location>
</feature>
<accession>A0A5M8RGG6</accession>
<gene>
    <name evidence="2" type="ORF">DX927_20825</name>
</gene>
<comment type="caution">
    <text evidence="2">The sequence shown here is derived from an EMBL/GenBank/DDBJ whole genome shotgun (WGS) entry which is preliminary data.</text>
</comment>
<evidence type="ECO:0000313" key="3">
    <source>
        <dbReference type="Proteomes" id="UP000324326"/>
    </source>
</evidence>
<organism evidence="2 3">
    <name type="scientific">Bacillus swezeyi</name>
    <dbReference type="NCBI Taxonomy" id="1925020"/>
    <lineage>
        <taxon>Bacteria</taxon>
        <taxon>Bacillati</taxon>
        <taxon>Bacillota</taxon>
        <taxon>Bacilli</taxon>
        <taxon>Bacillales</taxon>
        <taxon>Bacillaceae</taxon>
        <taxon>Bacillus</taxon>
    </lineage>
</organism>
<sequence length="63" mass="7237">MNDKTFFSFLKHADEPFSGWDFSLSFKRSKRSATNPASSLDRSTKSTRNRQKCSTTKRLSMPS</sequence>
<evidence type="ECO:0000313" key="2">
    <source>
        <dbReference type="EMBL" id="KAA6447705.1"/>
    </source>
</evidence>
<name>A0A5M8RGG6_9BACI</name>
<dbReference type="EMBL" id="QSND01000005">
    <property type="protein sequence ID" value="KAA6447705.1"/>
    <property type="molecule type" value="Genomic_DNA"/>
</dbReference>
<evidence type="ECO:0000256" key="1">
    <source>
        <dbReference type="SAM" id="MobiDB-lite"/>
    </source>
</evidence>
<dbReference type="Proteomes" id="UP000324326">
    <property type="component" value="Unassembled WGS sequence"/>
</dbReference>
<protein>
    <submittedName>
        <fullName evidence="2">Uncharacterized protein</fullName>
    </submittedName>
</protein>
<dbReference type="AlphaFoldDB" id="A0A5M8RGG6"/>
<feature type="compositionally biased region" description="Polar residues" evidence="1">
    <location>
        <begin position="32"/>
        <end position="41"/>
    </location>
</feature>
<proteinExistence type="predicted"/>
<feature type="region of interest" description="Disordered" evidence="1">
    <location>
        <begin position="28"/>
        <end position="63"/>
    </location>
</feature>
<reference evidence="2 3" key="1">
    <citation type="submission" date="2018-08" db="EMBL/GenBank/DDBJ databases">
        <title>Bacillus phenotypic plasticity.</title>
        <authorList>
            <person name="Hurtado E."/>
        </authorList>
    </citation>
    <scope>NUCLEOTIDE SEQUENCE [LARGE SCALE GENOMIC DNA]</scope>
    <source>
        <strain evidence="2 3">427</strain>
    </source>
</reference>